<organism evidence="5 6">
    <name type="scientific">Haemaphysalis longicornis</name>
    <name type="common">Bush tick</name>
    <dbReference type="NCBI Taxonomy" id="44386"/>
    <lineage>
        <taxon>Eukaryota</taxon>
        <taxon>Metazoa</taxon>
        <taxon>Ecdysozoa</taxon>
        <taxon>Arthropoda</taxon>
        <taxon>Chelicerata</taxon>
        <taxon>Arachnida</taxon>
        <taxon>Acari</taxon>
        <taxon>Parasitiformes</taxon>
        <taxon>Ixodida</taxon>
        <taxon>Ixodoidea</taxon>
        <taxon>Ixodidae</taxon>
        <taxon>Haemaphysalinae</taxon>
        <taxon>Haemaphysalis</taxon>
    </lineage>
</organism>
<keyword evidence="3" id="KW-0862">Zinc</keyword>
<dbReference type="SMART" id="SM00249">
    <property type="entry name" value="PHD"/>
    <property type="match status" value="1"/>
</dbReference>
<comment type="caution">
    <text evidence="5">The sequence shown here is derived from an EMBL/GenBank/DDBJ whole genome shotgun (WGS) entry which is preliminary data.</text>
</comment>
<dbReference type="AlphaFoldDB" id="A0A9J6GXE8"/>
<evidence type="ECO:0000256" key="2">
    <source>
        <dbReference type="ARBA" id="ARBA00022771"/>
    </source>
</evidence>
<evidence type="ECO:0000313" key="6">
    <source>
        <dbReference type="Proteomes" id="UP000821853"/>
    </source>
</evidence>
<dbReference type="EMBL" id="JABSTR010000009">
    <property type="protein sequence ID" value="KAH9379047.1"/>
    <property type="molecule type" value="Genomic_DNA"/>
</dbReference>
<dbReference type="VEuPathDB" id="VectorBase:HLOH_043536"/>
<evidence type="ECO:0000256" key="3">
    <source>
        <dbReference type="ARBA" id="ARBA00022833"/>
    </source>
</evidence>
<dbReference type="Gene3D" id="3.30.40.10">
    <property type="entry name" value="Zinc/RING finger domain, C3HC4 (zinc finger)"/>
    <property type="match status" value="1"/>
</dbReference>
<accession>A0A9J6GXE8</accession>
<keyword evidence="2" id="KW-0863">Zinc-finger</keyword>
<keyword evidence="6" id="KW-1185">Reference proteome</keyword>
<feature type="domain" description="Zinc finger PHD-type" evidence="4">
    <location>
        <begin position="7"/>
        <end position="62"/>
    </location>
</feature>
<dbReference type="GO" id="GO:0008270">
    <property type="term" value="F:zinc ion binding"/>
    <property type="evidence" value="ECO:0007669"/>
    <property type="project" value="UniProtKB-KW"/>
</dbReference>
<evidence type="ECO:0000259" key="4">
    <source>
        <dbReference type="SMART" id="SM00249"/>
    </source>
</evidence>
<dbReference type="Proteomes" id="UP000821853">
    <property type="component" value="Unassembled WGS sequence"/>
</dbReference>
<dbReference type="InterPro" id="IPR057251">
    <property type="entry name" value="FP_C"/>
</dbReference>
<dbReference type="CDD" id="cd15489">
    <property type="entry name" value="PHD_SF"/>
    <property type="match status" value="1"/>
</dbReference>
<dbReference type="InterPro" id="IPR013083">
    <property type="entry name" value="Znf_RING/FYVE/PHD"/>
</dbReference>
<dbReference type="OrthoDB" id="6512752at2759"/>
<dbReference type="Pfam" id="PF25298">
    <property type="entry name" value="Baculo_FP_2nd"/>
    <property type="match status" value="1"/>
</dbReference>
<evidence type="ECO:0000313" key="5">
    <source>
        <dbReference type="EMBL" id="KAH9379047.1"/>
    </source>
</evidence>
<sequence length="338" mass="38101">MSDDTVQCIACHKEVPDDGKFMTCSSCKLSYHLGQTCSGIAPSTFTTMGAAKRDMWVCKTCRAGKKRAGDSASQADAAKVDESADESAVTNSPLLLELHEIKKSIQCLAVKVDSLLSLKTEVASLTQTVHELEASVSFQASRYDSILDELKTAKEQATSRDAEISALQTTVKVQAEQLEWLQYELNESEQYSRNVNMEIHGLPEKDNENLTEVLAEIAEKLDLQEFSMSGVEAIHRLPCKRGSIPKILIRFTSLAARDNLFDARGKLRNLIESGSLDQIYFNENLTRKNRDLFWRARVRAKERDYRFTWVKRGKIFVKKSEKSPLLRILRQSDLDNIV</sequence>
<gene>
    <name evidence="5" type="ORF">HPB48_003058</name>
</gene>
<protein>
    <recommendedName>
        <fullName evidence="4">Zinc finger PHD-type domain-containing protein</fullName>
    </recommendedName>
</protein>
<proteinExistence type="predicted"/>
<keyword evidence="1" id="KW-0479">Metal-binding</keyword>
<dbReference type="InterPro" id="IPR011011">
    <property type="entry name" value="Znf_FYVE_PHD"/>
</dbReference>
<dbReference type="SUPFAM" id="SSF57903">
    <property type="entry name" value="FYVE/PHD zinc finger"/>
    <property type="match status" value="1"/>
</dbReference>
<dbReference type="OMA" id="IACHKEV"/>
<reference evidence="5 6" key="1">
    <citation type="journal article" date="2020" name="Cell">
        <title>Large-Scale Comparative Analyses of Tick Genomes Elucidate Their Genetic Diversity and Vector Capacities.</title>
        <authorList>
            <consortium name="Tick Genome and Microbiome Consortium (TIGMIC)"/>
            <person name="Jia N."/>
            <person name="Wang J."/>
            <person name="Shi W."/>
            <person name="Du L."/>
            <person name="Sun Y."/>
            <person name="Zhan W."/>
            <person name="Jiang J.F."/>
            <person name="Wang Q."/>
            <person name="Zhang B."/>
            <person name="Ji P."/>
            <person name="Bell-Sakyi L."/>
            <person name="Cui X.M."/>
            <person name="Yuan T.T."/>
            <person name="Jiang B.G."/>
            <person name="Yang W.F."/>
            <person name="Lam T.T."/>
            <person name="Chang Q.C."/>
            <person name="Ding S.J."/>
            <person name="Wang X.J."/>
            <person name="Zhu J.G."/>
            <person name="Ruan X.D."/>
            <person name="Zhao L."/>
            <person name="Wei J.T."/>
            <person name="Ye R.Z."/>
            <person name="Que T.C."/>
            <person name="Du C.H."/>
            <person name="Zhou Y.H."/>
            <person name="Cheng J.X."/>
            <person name="Dai P.F."/>
            <person name="Guo W.B."/>
            <person name="Han X.H."/>
            <person name="Huang E.J."/>
            <person name="Li L.F."/>
            <person name="Wei W."/>
            <person name="Gao Y.C."/>
            <person name="Liu J.Z."/>
            <person name="Shao H.Z."/>
            <person name="Wang X."/>
            <person name="Wang C.C."/>
            <person name="Yang T.C."/>
            <person name="Huo Q.B."/>
            <person name="Li W."/>
            <person name="Chen H.Y."/>
            <person name="Chen S.E."/>
            <person name="Zhou L.G."/>
            <person name="Ni X.B."/>
            <person name="Tian J.H."/>
            <person name="Sheng Y."/>
            <person name="Liu T."/>
            <person name="Pan Y.S."/>
            <person name="Xia L.Y."/>
            <person name="Li J."/>
            <person name="Zhao F."/>
            <person name="Cao W.C."/>
        </authorList>
    </citation>
    <scope>NUCLEOTIDE SEQUENCE [LARGE SCALE GENOMIC DNA]</scope>
    <source>
        <strain evidence="5">HaeL-2018</strain>
    </source>
</reference>
<name>A0A9J6GXE8_HAELO</name>
<evidence type="ECO:0000256" key="1">
    <source>
        <dbReference type="ARBA" id="ARBA00022723"/>
    </source>
</evidence>
<dbReference type="InterPro" id="IPR001965">
    <property type="entry name" value="Znf_PHD"/>
</dbReference>